<name>A0A816Q3H1_BRANA</name>
<proteinExistence type="predicted"/>
<keyword evidence="1" id="KW-1133">Transmembrane helix</keyword>
<keyword evidence="1" id="KW-0812">Transmembrane</keyword>
<feature type="transmembrane region" description="Helical" evidence="1">
    <location>
        <begin position="88"/>
        <end position="108"/>
    </location>
</feature>
<organism evidence="2">
    <name type="scientific">Brassica napus</name>
    <name type="common">Rape</name>
    <dbReference type="NCBI Taxonomy" id="3708"/>
    <lineage>
        <taxon>Eukaryota</taxon>
        <taxon>Viridiplantae</taxon>
        <taxon>Streptophyta</taxon>
        <taxon>Embryophyta</taxon>
        <taxon>Tracheophyta</taxon>
        <taxon>Spermatophyta</taxon>
        <taxon>Magnoliopsida</taxon>
        <taxon>eudicotyledons</taxon>
        <taxon>Gunneridae</taxon>
        <taxon>Pentapetalae</taxon>
        <taxon>rosids</taxon>
        <taxon>malvids</taxon>
        <taxon>Brassicales</taxon>
        <taxon>Brassicaceae</taxon>
        <taxon>Brassiceae</taxon>
        <taxon>Brassica</taxon>
    </lineage>
</organism>
<dbReference type="EMBL" id="HG994370">
    <property type="protein sequence ID" value="CAF2055044.1"/>
    <property type="molecule type" value="Genomic_DNA"/>
</dbReference>
<dbReference type="AlphaFoldDB" id="A0A816Q3H1"/>
<feature type="transmembrane region" description="Helical" evidence="1">
    <location>
        <begin position="120"/>
        <end position="142"/>
    </location>
</feature>
<sequence>MLKWFDKKLRKIREYLNEHPGLVAVVASASILIVLLCFLLWTTDVQPSNSSMDLIQIVTAVIVSAYTFVVVCVITFVRKDHVPGRRKFPYAFTLLKSVLQIIVLLSFTCLDSYMKEQSRLLIVSAVMAMHIHLVSMFFAFHLGEDCDVVTAFFSASFTLVYELAKGCWVSVLCLAIVAILLMWIKNVLFLNPPPNPEGRDVEVSEVEEV</sequence>
<evidence type="ECO:0000256" key="1">
    <source>
        <dbReference type="SAM" id="Phobius"/>
    </source>
</evidence>
<reference evidence="2" key="1">
    <citation type="submission" date="2021-01" db="EMBL/GenBank/DDBJ databases">
        <authorList>
            <consortium name="Genoscope - CEA"/>
            <person name="William W."/>
        </authorList>
    </citation>
    <scope>NUCLEOTIDE SEQUENCE</scope>
</reference>
<protein>
    <submittedName>
        <fullName evidence="2">(rape) hypothetical protein</fullName>
    </submittedName>
</protein>
<feature type="transmembrane region" description="Helical" evidence="1">
    <location>
        <begin position="163"/>
        <end position="184"/>
    </location>
</feature>
<feature type="transmembrane region" description="Helical" evidence="1">
    <location>
        <begin position="21"/>
        <end position="42"/>
    </location>
</feature>
<dbReference type="Proteomes" id="UP001295469">
    <property type="component" value="Chromosome C06"/>
</dbReference>
<accession>A0A816Q3H1</accession>
<gene>
    <name evidence="2" type="ORF">DARMORV10_C06P05780.1</name>
</gene>
<feature type="transmembrane region" description="Helical" evidence="1">
    <location>
        <begin position="54"/>
        <end position="76"/>
    </location>
</feature>
<evidence type="ECO:0000313" key="2">
    <source>
        <dbReference type="EMBL" id="CAF2055044.1"/>
    </source>
</evidence>
<keyword evidence="1" id="KW-0472">Membrane</keyword>